<proteinExistence type="predicted"/>
<dbReference type="InterPro" id="IPR003680">
    <property type="entry name" value="Flavodoxin_fold"/>
</dbReference>
<dbReference type="InterPro" id="IPR046980">
    <property type="entry name" value="KefG/KefF"/>
</dbReference>
<dbReference type="EMBL" id="AP019860">
    <property type="protein sequence ID" value="BBM85333.1"/>
    <property type="molecule type" value="Genomic_DNA"/>
</dbReference>
<dbReference type="OrthoDB" id="9798454at2"/>
<dbReference type="PANTHER" id="PTHR47307:SF1">
    <property type="entry name" value="GLUTATHIONE-REGULATED POTASSIUM-EFFLUX SYSTEM ANCILLARY PROTEIN KEFG"/>
    <property type="match status" value="1"/>
</dbReference>
<dbReference type="AlphaFoldDB" id="A0A5S9INT8"/>
<dbReference type="Proteomes" id="UP000326354">
    <property type="component" value="Chromosome"/>
</dbReference>
<dbReference type="GO" id="GO:0003955">
    <property type="term" value="F:NAD(P)H dehydrogenase (quinone) activity"/>
    <property type="evidence" value="ECO:0007669"/>
    <property type="project" value="TreeGrafter"/>
</dbReference>
<evidence type="ECO:0000313" key="3">
    <source>
        <dbReference type="EMBL" id="BBM85333.1"/>
    </source>
</evidence>
<dbReference type="Pfam" id="PF02525">
    <property type="entry name" value="Flavodoxin_2"/>
    <property type="match status" value="1"/>
</dbReference>
<dbReference type="Gene3D" id="3.40.50.360">
    <property type="match status" value="1"/>
</dbReference>
<organism evidence="3 4">
    <name type="scientific">Uabimicrobium amorphum</name>
    <dbReference type="NCBI Taxonomy" id="2596890"/>
    <lineage>
        <taxon>Bacteria</taxon>
        <taxon>Pseudomonadati</taxon>
        <taxon>Planctomycetota</taxon>
        <taxon>Candidatus Uabimicrobiia</taxon>
        <taxon>Candidatus Uabimicrobiales</taxon>
        <taxon>Candidatus Uabimicrobiaceae</taxon>
        <taxon>Candidatus Uabimicrobium</taxon>
    </lineage>
</organism>
<keyword evidence="4" id="KW-1185">Reference proteome</keyword>
<dbReference type="GO" id="GO:0010181">
    <property type="term" value="F:FMN binding"/>
    <property type="evidence" value="ECO:0007669"/>
    <property type="project" value="TreeGrafter"/>
</dbReference>
<feature type="domain" description="Flavodoxin-like fold" evidence="2">
    <location>
        <begin position="1"/>
        <end position="169"/>
    </location>
</feature>
<dbReference type="PANTHER" id="PTHR47307">
    <property type="entry name" value="GLUTATHIONE-REGULATED POTASSIUM-EFFLUX SYSTEM ANCILLARY PROTEIN KEFG"/>
    <property type="match status" value="1"/>
</dbReference>
<reference evidence="3 4" key="1">
    <citation type="submission" date="2019-08" db="EMBL/GenBank/DDBJ databases">
        <title>Complete genome sequence of Candidatus Uab amorphum.</title>
        <authorList>
            <person name="Shiratori T."/>
            <person name="Suzuki S."/>
            <person name="Kakizawa Y."/>
            <person name="Ishida K."/>
        </authorList>
    </citation>
    <scope>NUCLEOTIDE SEQUENCE [LARGE SCALE GENOMIC DNA]</scope>
    <source>
        <strain evidence="3 4">SRT547</strain>
    </source>
</reference>
<evidence type="ECO:0000313" key="4">
    <source>
        <dbReference type="Proteomes" id="UP000326354"/>
    </source>
</evidence>
<accession>A0A5S9INT8</accession>
<evidence type="ECO:0000259" key="2">
    <source>
        <dbReference type="Pfam" id="PF02525"/>
    </source>
</evidence>
<dbReference type="KEGG" id="uam:UABAM_03699"/>
<dbReference type="InterPro" id="IPR029039">
    <property type="entry name" value="Flavoprotein-like_sf"/>
</dbReference>
<dbReference type="RefSeq" id="WP_151969442.1">
    <property type="nucleotide sequence ID" value="NZ_AP019860.1"/>
</dbReference>
<protein>
    <submittedName>
        <fullName evidence="3">General stress protein 14</fullName>
    </submittedName>
</protein>
<name>A0A5S9INT8_UABAM</name>
<sequence>MKILHLVFHPNLSKSRVNKTWKQQIEDSGKVNKSRDVYEEYPDFCIDVEKEQADLVAHDRIIVQYPFYWYSVPPLLKKWMDDVLTYNFAYGTKGDKLMDKELQLMISVGGPSESYMPGGYNSFSIQEFLKPLQQTATLCRMKFLPALWMHDSVAASYEDIENTGKKWLEILDDPDRSDPWAVQRKAEEKAVKLT</sequence>
<dbReference type="SUPFAM" id="SSF52218">
    <property type="entry name" value="Flavoproteins"/>
    <property type="match status" value="1"/>
</dbReference>
<gene>
    <name evidence="3" type="ORF">UABAM_03699</name>
</gene>
<evidence type="ECO:0000256" key="1">
    <source>
        <dbReference type="ARBA" id="ARBA00023002"/>
    </source>
</evidence>
<keyword evidence="1" id="KW-0560">Oxidoreductase</keyword>
<dbReference type="GO" id="GO:0009055">
    <property type="term" value="F:electron transfer activity"/>
    <property type="evidence" value="ECO:0007669"/>
    <property type="project" value="TreeGrafter"/>
</dbReference>